<dbReference type="InterPro" id="IPR029063">
    <property type="entry name" value="SAM-dependent_MTases_sf"/>
</dbReference>
<proteinExistence type="predicted"/>
<dbReference type="PATRIC" id="fig|1223523.3.peg.184"/>
<dbReference type="SUPFAM" id="SSF53335">
    <property type="entry name" value="S-adenosyl-L-methionine-dependent methyltransferases"/>
    <property type="match status" value="1"/>
</dbReference>
<keyword evidence="2 5" id="KW-0808">Transferase</keyword>
<evidence type="ECO:0000256" key="3">
    <source>
        <dbReference type="ARBA" id="ARBA00022691"/>
    </source>
</evidence>
<keyword evidence="1 5" id="KW-0489">Methyltransferase</keyword>
<dbReference type="PANTHER" id="PTHR43167">
    <property type="entry name" value="PUTATIVE (AFU_ORTHOLOGUE AFUA_6G01830)-RELATED"/>
    <property type="match status" value="1"/>
</dbReference>
<evidence type="ECO:0000256" key="2">
    <source>
        <dbReference type="ARBA" id="ARBA00022679"/>
    </source>
</evidence>
<feature type="compositionally biased region" description="Low complexity" evidence="4">
    <location>
        <begin position="230"/>
        <end position="244"/>
    </location>
</feature>
<feature type="region of interest" description="Disordered" evidence="4">
    <location>
        <begin position="227"/>
        <end position="251"/>
    </location>
</feature>
<dbReference type="Proteomes" id="UP000011740">
    <property type="component" value="Unassembled WGS sequence"/>
</dbReference>
<sequence length="251" mass="26551">MTGDPAETAAVTSGLDPRVASVLRALEERSDKERAEMEALRAVGALRGRAAEFMLDVGPESGLFLNTLVRSARARTVLEVGGSVGYSTLWLAEAVRATGGRVYSIEPVDGKRAEQRANLRAAGLEDVVELTACEAPELVPALPAPLDLVLLDHWKELYVRDFEACWPAVAPGGLVVADNILTPKKNAAVIAGYRRHLAGLSDARSQVVSVGAGLEVTVKCEDRLIDERSTPAAPSVSPVTPATPRDGGPPR</sequence>
<name>M3CEB8_STRM1</name>
<organism evidence="5 6">
    <name type="scientific">Streptomyces mobaraensis (strain ATCC 29032 / DSM 40847 / JCM 4168 / NBRC 13819 / NCIMB 11159 / IPCR 16-22)</name>
    <dbReference type="NCBI Taxonomy" id="1223523"/>
    <lineage>
        <taxon>Bacteria</taxon>
        <taxon>Bacillati</taxon>
        <taxon>Actinomycetota</taxon>
        <taxon>Actinomycetes</taxon>
        <taxon>Kitasatosporales</taxon>
        <taxon>Streptomycetaceae</taxon>
        <taxon>Streptomyces</taxon>
    </lineage>
</organism>
<dbReference type="EMBL" id="AORZ01000002">
    <property type="protein sequence ID" value="EMF02361.1"/>
    <property type="molecule type" value="Genomic_DNA"/>
</dbReference>
<comment type="caution">
    <text evidence="5">The sequence shown here is derived from an EMBL/GenBank/DDBJ whole genome shotgun (WGS) entry which is preliminary data.</text>
</comment>
<gene>
    <name evidence="5" type="ORF">H340_00894</name>
</gene>
<dbReference type="InterPro" id="IPR002935">
    <property type="entry name" value="SAM_O-MeTrfase"/>
</dbReference>
<evidence type="ECO:0000256" key="4">
    <source>
        <dbReference type="SAM" id="MobiDB-lite"/>
    </source>
</evidence>
<dbReference type="Pfam" id="PF13578">
    <property type="entry name" value="Methyltransf_24"/>
    <property type="match status" value="1"/>
</dbReference>
<evidence type="ECO:0000256" key="1">
    <source>
        <dbReference type="ARBA" id="ARBA00022603"/>
    </source>
</evidence>
<dbReference type="GO" id="GO:0008171">
    <property type="term" value="F:O-methyltransferase activity"/>
    <property type="evidence" value="ECO:0007669"/>
    <property type="project" value="InterPro"/>
</dbReference>
<dbReference type="PANTHER" id="PTHR43167:SF1">
    <property type="entry name" value="PUTATIVE (AFU_ORTHOLOGUE AFUA_6G01830)-RELATED"/>
    <property type="match status" value="1"/>
</dbReference>
<dbReference type="STRING" id="1223523.H340_00894"/>
<dbReference type="eggNOG" id="COG4122">
    <property type="taxonomic scope" value="Bacteria"/>
</dbReference>
<dbReference type="GO" id="GO:0032259">
    <property type="term" value="P:methylation"/>
    <property type="evidence" value="ECO:0007669"/>
    <property type="project" value="UniProtKB-KW"/>
</dbReference>
<keyword evidence="3" id="KW-0949">S-adenosyl-L-methionine</keyword>
<protein>
    <submittedName>
        <fullName evidence="5">O-methyltransferase family protein</fullName>
    </submittedName>
</protein>
<evidence type="ECO:0000313" key="5">
    <source>
        <dbReference type="EMBL" id="EMF02361.1"/>
    </source>
</evidence>
<dbReference type="AlphaFoldDB" id="M3CEB8"/>
<dbReference type="CDD" id="cd02440">
    <property type="entry name" value="AdoMet_MTases"/>
    <property type="match status" value="1"/>
</dbReference>
<dbReference type="RefSeq" id="WP_004937876.1">
    <property type="nucleotide sequence ID" value="NZ_AORZ01000002.1"/>
</dbReference>
<dbReference type="PROSITE" id="PS51682">
    <property type="entry name" value="SAM_OMT_I"/>
    <property type="match status" value="1"/>
</dbReference>
<dbReference type="Gene3D" id="3.40.50.150">
    <property type="entry name" value="Vaccinia Virus protein VP39"/>
    <property type="match status" value="1"/>
</dbReference>
<evidence type="ECO:0000313" key="6">
    <source>
        <dbReference type="Proteomes" id="UP000011740"/>
    </source>
</evidence>
<reference evidence="5 6" key="1">
    <citation type="journal article" date="2013" name="Genome Announc.">
        <title>Whole-Genome Shotgun Assembly and Analysis of the Genome of Streptomyces mobaraensis DSM 40847, a Strain for Industrial Production of Microbial Transglutaminase.</title>
        <authorList>
            <person name="Yang H."/>
            <person name="He T."/>
            <person name="Wu W."/>
            <person name="Zhu W."/>
            <person name="Lu B."/>
            <person name="Sun W."/>
        </authorList>
    </citation>
    <scope>NUCLEOTIDE SEQUENCE [LARGE SCALE GENOMIC DNA]</scope>
    <source>
        <strain evidence="5 6">DSM 40847</strain>
    </source>
</reference>
<accession>M3CEB8</accession>